<accession>A0A1E1XER0</accession>
<organism evidence="2">
    <name type="scientific">Amblyomma aureolatum</name>
    <dbReference type="NCBI Taxonomy" id="187763"/>
    <lineage>
        <taxon>Eukaryota</taxon>
        <taxon>Metazoa</taxon>
        <taxon>Ecdysozoa</taxon>
        <taxon>Arthropoda</taxon>
        <taxon>Chelicerata</taxon>
        <taxon>Arachnida</taxon>
        <taxon>Acari</taxon>
        <taxon>Parasitiformes</taxon>
        <taxon>Ixodida</taxon>
        <taxon>Ixodoidea</taxon>
        <taxon>Ixodidae</taxon>
        <taxon>Amblyomminae</taxon>
        <taxon>Amblyomma</taxon>
    </lineage>
</organism>
<feature type="non-terminal residue" evidence="2">
    <location>
        <position position="1"/>
    </location>
</feature>
<protein>
    <submittedName>
        <fullName evidence="2">Putative secreted mucin muc17</fullName>
    </submittedName>
</protein>
<sequence>STIPDSTPTSWYEKETDESASRPQTSTPVAETKTEKLLVNATHPGLESPSTTEPSYFVKAALTPVTSTEPASPFKIPHENEGVVTTIRPLNSKSVAESISETPTGVETTFGTLGLAGTSGAPAVAPENFSAITEATPGRNWIISQENETVKITTPQPISIDELLLGDSGRILPTATLPTVARGSTTLKSSAALGVTEASRTNFTLDTTTLEIESSSEKTPVLKNESSFFSPVSTVEATRG</sequence>
<feature type="region of interest" description="Disordered" evidence="1">
    <location>
        <begin position="1"/>
        <end position="34"/>
    </location>
</feature>
<name>A0A1E1XER0_9ACAR</name>
<feature type="compositionally biased region" description="Polar residues" evidence="1">
    <location>
        <begin position="1"/>
        <end position="10"/>
    </location>
</feature>
<dbReference type="AlphaFoldDB" id="A0A1E1XER0"/>
<proteinExistence type="evidence at transcript level"/>
<feature type="non-terminal residue" evidence="2">
    <location>
        <position position="240"/>
    </location>
</feature>
<evidence type="ECO:0000313" key="2">
    <source>
        <dbReference type="EMBL" id="JAT97679.1"/>
    </source>
</evidence>
<reference evidence="2" key="1">
    <citation type="journal article" date="2017" name="Front. Cell. Infect. Microbiol.">
        <title>The Distinct Transcriptional Response of the Midgut of Amblyomma sculptum and Amblyomma aureolatum Ticks to Rickettsia rickettsii Correlates to Their Differences in Susceptibility to Infection.</title>
        <authorList>
            <person name="Martins L.A."/>
            <person name="Galletti M.F.B.M."/>
            <person name="Ribeiro J.M."/>
            <person name="Fujita A."/>
            <person name="Costa F.B."/>
            <person name="Labruna M.B."/>
            <person name="Daffre S."/>
            <person name="Fogaca A.C."/>
        </authorList>
    </citation>
    <scope>NUCLEOTIDE SEQUENCE</scope>
</reference>
<dbReference type="EMBL" id="GFAC01001509">
    <property type="protein sequence ID" value="JAT97679.1"/>
    <property type="molecule type" value="mRNA"/>
</dbReference>
<evidence type="ECO:0000256" key="1">
    <source>
        <dbReference type="SAM" id="MobiDB-lite"/>
    </source>
</evidence>